<dbReference type="Proteomes" id="UP000250043">
    <property type="component" value="Unassembled WGS sequence"/>
</dbReference>
<dbReference type="InterPro" id="IPR029058">
    <property type="entry name" value="AB_hydrolase_fold"/>
</dbReference>
<evidence type="ECO:0000256" key="1">
    <source>
        <dbReference type="ARBA" id="ARBA00010088"/>
    </source>
</evidence>
<reference evidence="5 6" key="1">
    <citation type="submission" date="2016-07" db="EMBL/GenBank/DDBJ databases">
        <title>Draft genome of the white-rot fungus Obba rivulosa 3A-2.</title>
        <authorList>
            <consortium name="DOE Joint Genome Institute"/>
            <person name="Miettinen O."/>
            <person name="Riley R."/>
            <person name="Acob R."/>
            <person name="Barry K."/>
            <person name="Cullen D."/>
            <person name="De Vries R."/>
            <person name="Hainaut M."/>
            <person name="Hatakka A."/>
            <person name="Henrissat B."/>
            <person name="Hilden K."/>
            <person name="Kuo R."/>
            <person name="Labutti K."/>
            <person name="Lipzen A."/>
            <person name="Makela M.R."/>
            <person name="Sandor L."/>
            <person name="Spatafora J.W."/>
            <person name="Grigoriev I.V."/>
            <person name="Hibbett D.S."/>
        </authorList>
    </citation>
    <scope>NUCLEOTIDE SEQUENCE [LARGE SCALE GENOMIC DNA]</scope>
    <source>
        <strain evidence="5 6">3A-2</strain>
    </source>
</reference>
<dbReference type="SUPFAM" id="SSF53474">
    <property type="entry name" value="alpha/beta-Hydrolases"/>
    <property type="match status" value="1"/>
</dbReference>
<keyword evidence="6" id="KW-1185">Reference proteome</keyword>
<evidence type="ECO:0000313" key="5">
    <source>
        <dbReference type="EMBL" id="OCH91112.1"/>
    </source>
</evidence>
<dbReference type="InterPro" id="IPR010497">
    <property type="entry name" value="Epoxide_hydro_N"/>
</dbReference>
<dbReference type="AlphaFoldDB" id="A0A8E2AZT2"/>
<evidence type="ECO:0000313" key="6">
    <source>
        <dbReference type="Proteomes" id="UP000250043"/>
    </source>
</evidence>
<dbReference type="PANTHER" id="PTHR21661:SF35">
    <property type="entry name" value="EPOXIDE HYDROLASE"/>
    <property type="match status" value="1"/>
</dbReference>
<accession>A0A8E2AZT2</accession>
<dbReference type="GO" id="GO:0004301">
    <property type="term" value="F:epoxide hydrolase activity"/>
    <property type="evidence" value="ECO:0007669"/>
    <property type="project" value="TreeGrafter"/>
</dbReference>
<dbReference type="EMBL" id="KV722391">
    <property type="protein sequence ID" value="OCH91112.1"/>
    <property type="molecule type" value="Genomic_DNA"/>
</dbReference>
<name>A0A8E2AZT2_9APHY</name>
<dbReference type="Gene3D" id="3.40.50.1820">
    <property type="entry name" value="alpha/beta hydrolase"/>
    <property type="match status" value="1"/>
</dbReference>
<dbReference type="GO" id="GO:0097176">
    <property type="term" value="P:epoxide metabolic process"/>
    <property type="evidence" value="ECO:0007669"/>
    <property type="project" value="TreeGrafter"/>
</dbReference>
<keyword evidence="3 5" id="KW-0378">Hydrolase</keyword>
<dbReference type="InterPro" id="IPR000639">
    <property type="entry name" value="Epox_hydrolase-like"/>
</dbReference>
<evidence type="ECO:0000256" key="2">
    <source>
        <dbReference type="ARBA" id="ARBA00022797"/>
    </source>
</evidence>
<feature type="domain" description="Epoxide hydrolase N-terminal" evidence="4">
    <location>
        <begin position="70"/>
        <end position="147"/>
    </location>
</feature>
<gene>
    <name evidence="5" type="ORF">OBBRIDRAFT_825536</name>
</gene>
<proteinExistence type="inferred from homology"/>
<dbReference type="PRINTS" id="PR00412">
    <property type="entry name" value="EPOXHYDRLASE"/>
</dbReference>
<dbReference type="PANTHER" id="PTHR21661">
    <property type="entry name" value="EPOXIDE HYDROLASE 1-RELATED"/>
    <property type="match status" value="1"/>
</dbReference>
<dbReference type="Pfam" id="PF06441">
    <property type="entry name" value="EHN"/>
    <property type="match status" value="1"/>
</dbReference>
<evidence type="ECO:0000256" key="3">
    <source>
        <dbReference type="ARBA" id="ARBA00022801"/>
    </source>
</evidence>
<comment type="similarity">
    <text evidence="1">Belongs to the peptidase S33 family.</text>
</comment>
<dbReference type="OrthoDB" id="7130006at2759"/>
<evidence type="ECO:0000259" key="4">
    <source>
        <dbReference type="Pfam" id="PF06441"/>
    </source>
</evidence>
<protein>
    <submittedName>
        <fullName evidence="5">Alpha/beta-hydrolase</fullName>
    </submittedName>
</protein>
<organism evidence="5 6">
    <name type="scientific">Obba rivulosa</name>
    <dbReference type="NCBI Taxonomy" id="1052685"/>
    <lineage>
        <taxon>Eukaryota</taxon>
        <taxon>Fungi</taxon>
        <taxon>Dikarya</taxon>
        <taxon>Basidiomycota</taxon>
        <taxon>Agaricomycotina</taxon>
        <taxon>Agaricomycetes</taxon>
        <taxon>Polyporales</taxon>
        <taxon>Gelatoporiaceae</taxon>
        <taxon>Obba</taxon>
    </lineage>
</organism>
<sequence>MQPAVYCTRSILYRNTVGSSKSDTPQHCGWRPVINDSLSSPAHLSLAHRISGLPLHHHILPQPYPIEKEQPFKLEVSGADLDLLRKRLDLATFPDELNDVDWDYGVPLADMKRLVARWKDEYNWRKAEAEINAFPQSTRHIDIDGFGAFISITKGPGHFMEAQKIILLLTAASPDQSSFHAVALSLPGFGFAEVPQKTGFAITQYAEVSNKLILALGYQEYAVQGGDWGYIIARSMAYTYGAIHMKAWHSNFAPALSPSYWSNDLLFLVEFIGQLTPAERTRFQRTTQLFETNLADSPVGLLAWIYEKFTQWADEYPWEDDEVLSWASIYWLSRASPAASLRIYCEAKNEDKCDRTDWGWSRIPLGHSFFSKEDFPVPRAWVQAVENVVHESRHERGGNFVAYERPEDIVDDLRKMFANGWLASCVVNKTAVLRESPPPTSRCICI</sequence>
<keyword evidence="2" id="KW-0058">Aromatic hydrocarbons catabolism</keyword>